<evidence type="ECO:0000259" key="3">
    <source>
        <dbReference type="PROSITE" id="PS50060"/>
    </source>
</evidence>
<feature type="chain" id="PRO_5018319787" description="MAM domain-containing protein" evidence="2">
    <location>
        <begin position="37"/>
        <end position="926"/>
    </location>
</feature>
<keyword evidence="2" id="KW-0732">Signal</keyword>
<proteinExistence type="predicted"/>
<dbReference type="STRING" id="46731.A0A3M6TBA5"/>
<dbReference type="InterPro" id="IPR051560">
    <property type="entry name" value="MAM_domain-containing"/>
</dbReference>
<evidence type="ECO:0000256" key="1">
    <source>
        <dbReference type="SAM" id="MobiDB-lite"/>
    </source>
</evidence>
<dbReference type="InterPro" id="IPR013320">
    <property type="entry name" value="ConA-like_dom_sf"/>
</dbReference>
<name>A0A3M6TBA5_POCDA</name>
<accession>A0A3M6TBA5</accession>
<dbReference type="SMART" id="SM00137">
    <property type="entry name" value="MAM"/>
    <property type="match status" value="5"/>
</dbReference>
<feature type="domain" description="MAM" evidence="3">
    <location>
        <begin position="568"/>
        <end position="723"/>
    </location>
</feature>
<evidence type="ECO:0000313" key="5">
    <source>
        <dbReference type="Proteomes" id="UP000275408"/>
    </source>
</evidence>
<dbReference type="SUPFAM" id="SSF49899">
    <property type="entry name" value="Concanavalin A-like lectins/glucanases"/>
    <property type="match status" value="5"/>
</dbReference>
<dbReference type="PANTHER" id="PTHR23282">
    <property type="entry name" value="APICAL ENDOSOMAL GLYCOPROTEIN PRECURSOR"/>
    <property type="match status" value="1"/>
</dbReference>
<feature type="region of interest" description="Disordered" evidence="1">
    <location>
        <begin position="73"/>
        <end position="94"/>
    </location>
</feature>
<dbReference type="EMBL" id="RCHS01003977">
    <property type="protein sequence ID" value="RMX38598.1"/>
    <property type="molecule type" value="Genomic_DNA"/>
</dbReference>
<evidence type="ECO:0000313" key="4">
    <source>
        <dbReference type="EMBL" id="RMX38598.1"/>
    </source>
</evidence>
<dbReference type="OrthoDB" id="412155at2759"/>
<dbReference type="OMA" id="HREWIAN"/>
<dbReference type="PROSITE" id="PS50060">
    <property type="entry name" value="MAM_2"/>
    <property type="match status" value="5"/>
</dbReference>
<dbReference type="Pfam" id="PF00629">
    <property type="entry name" value="MAM"/>
    <property type="match status" value="5"/>
</dbReference>
<organism evidence="4 5">
    <name type="scientific">Pocillopora damicornis</name>
    <name type="common">Cauliflower coral</name>
    <name type="synonym">Millepora damicornis</name>
    <dbReference type="NCBI Taxonomy" id="46731"/>
    <lineage>
        <taxon>Eukaryota</taxon>
        <taxon>Metazoa</taxon>
        <taxon>Cnidaria</taxon>
        <taxon>Anthozoa</taxon>
        <taxon>Hexacorallia</taxon>
        <taxon>Scleractinia</taxon>
        <taxon>Astrocoeniina</taxon>
        <taxon>Pocilloporidae</taxon>
        <taxon>Pocillopora</taxon>
    </lineage>
</organism>
<dbReference type="Proteomes" id="UP000275408">
    <property type="component" value="Unassembled WGS sequence"/>
</dbReference>
<gene>
    <name evidence="4" type="ORF">pdam_00008383</name>
</gene>
<dbReference type="GO" id="GO:0016020">
    <property type="term" value="C:membrane"/>
    <property type="evidence" value="ECO:0007669"/>
    <property type="project" value="InterPro"/>
</dbReference>
<feature type="signal peptide" evidence="2">
    <location>
        <begin position="1"/>
        <end position="36"/>
    </location>
</feature>
<dbReference type="CDD" id="cd06263">
    <property type="entry name" value="MAM"/>
    <property type="match status" value="4"/>
</dbReference>
<protein>
    <recommendedName>
        <fullName evidence="3">MAM domain-containing protein</fullName>
    </recommendedName>
</protein>
<keyword evidence="5" id="KW-1185">Reference proteome</keyword>
<evidence type="ECO:0000256" key="2">
    <source>
        <dbReference type="SAM" id="SignalP"/>
    </source>
</evidence>
<feature type="compositionally biased region" description="Polar residues" evidence="1">
    <location>
        <begin position="760"/>
        <end position="774"/>
    </location>
</feature>
<dbReference type="AlphaFoldDB" id="A0A3M6TBA5"/>
<feature type="domain" description="MAM" evidence="3">
    <location>
        <begin position="739"/>
        <end position="921"/>
    </location>
</feature>
<sequence>MKPEERNITQTTMRSLAFSHLAICLWSVALLPSVFCAPNQLLNTEFTGNCNFDSESFCKWLQVKGDTFNWRLQRGSTPSGGTGPRRDHTGNNGHYAYIEASSPRSKGDKARLINGPFSDVLCLHFSYSMVGSSIGELNIYHVLHGMELAVWSKAGPQAYKEWHSDNATLYGKNYYVIIEGVVGKSYTGDIGIDDIYFTKGSCRGEKLAFVDNSTNSGGKCSFDMGLCDWANDLTNSNVSPWMLSTNRRGGEKKSDHGKNLGGRYAYAMKSGRKPSKYRMVSPKLCGTKCVELFYFTNKFDKSELRLSARKDEGEDRVWFESGLGKKTDDWTRAVVEIKAEEETCFKLVFEARLHETASSVGLDDLFIANGTCCALISTPEDTAKANCDFDEGTFCNWRQSMKSSFSWSIGSGETSSGKTSGGLTGPKADASGNGKYAFIEASEPQMNGDKAILISNMMEGQQCMRFKYHMHGEDVGSLSIYRRGFLIWKKTGNHGNEWLNGQVDLDCKIPKYQVEIEATVVGWRGDIAIDELQFIPGGCPLQALTTTAAPRDTTPTTPESLPVPPPFSTCTFDNNFCEWTNVFDDDGEWHLANGNTPSEGTGPKYGSDGNEYYIHMEASNLLKGQRIRLESQEFFSPVCLHFHYHMYGKDINELRLEHRNLKDNSTKVIWSITGQQEDFWHFASQNFSGEHYTVSFVGIRGDSYLGDISIDEISVGELEECHLEIDPTGDQITTNPKEGNCDFEDQFCKWMNMKEDTFDWTSQTGRTPSSQTGPSRDHTSGKGGKGKYIYIETSSPRKAKDKAMLLVKLEGLSFCMRFWYHMYGATIGSLEVMRIVKQEKDDQKPSAKDFNEKEHREWIANQKNTLSRDKWMQAEVDLVVRRSVRKGPTVNWIAIVGTVGRSYTGDIAVDDIQFSGGRCSQQKEAQ</sequence>
<feature type="domain" description="MAM" evidence="3">
    <location>
        <begin position="48"/>
        <end position="204"/>
    </location>
</feature>
<feature type="region of interest" description="Disordered" evidence="1">
    <location>
        <begin position="760"/>
        <end position="787"/>
    </location>
</feature>
<dbReference type="Gene3D" id="2.60.120.200">
    <property type="match status" value="5"/>
</dbReference>
<feature type="domain" description="MAM" evidence="3">
    <location>
        <begin position="385"/>
        <end position="541"/>
    </location>
</feature>
<feature type="domain" description="MAM" evidence="3">
    <location>
        <begin position="218"/>
        <end position="375"/>
    </location>
</feature>
<reference evidence="4 5" key="1">
    <citation type="journal article" date="2018" name="Sci. Rep.">
        <title>Comparative analysis of the Pocillopora damicornis genome highlights role of immune system in coral evolution.</title>
        <authorList>
            <person name="Cunning R."/>
            <person name="Bay R.A."/>
            <person name="Gillette P."/>
            <person name="Baker A.C."/>
            <person name="Traylor-Knowles N."/>
        </authorList>
    </citation>
    <scope>NUCLEOTIDE SEQUENCE [LARGE SCALE GENOMIC DNA]</scope>
    <source>
        <strain evidence="4">RSMAS</strain>
        <tissue evidence="4">Whole animal</tissue>
    </source>
</reference>
<comment type="caution">
    <text evidence="4">The sequence shown here is derived from an EMBL/GenBank/DDBJ whole genome shotgun (WGS) entry which is preliminary data.</text>
</comment>
<dbReference type="InterPro" id="IPR000998">
    <property type="entry name" value="MAM_dom"/>
</dbReference>
<dbReference type="PANTHER" id="PTHR23282:SF101">
    <property type="entry name" value="MAM DOMAIN-CONTAINING PROTEIN"/>
    <property type="match status" value="1"/>
</dbReference>